<comment type="caution">
    <text evidence="3">The sequence shown here is derived from an EMBL/GenBank/DDBJ whole genome shotgun (WGS) entry which is preliminary data.</text>
</comment>
<name>A0ABT2CS48_9BURK</name>
<evidence type="ECO:0000256" key="1">
    <source>
        <dbReference type="ARBA" id="ARBA00008791"/>
    </source>
</evidence>
<feature type="domain" description="UspA" evidence="2">
    <location>
        <begin position="156"/>
        <end position="276"/>
    </location>
</feature>
<dbReference type="PRINTS" id="PR01438">
    <property type="entry name" value="UNVRSLSTRESS"/>
</dbReference>
<dbReference type="InterPro" id="IPR006016">
    <property type="entry name" value="UspA"/>
</dbReference>
<dbReference type="PANTHER" id="PTHR46268:SF15">
    <property type="entry name" value="UNIVERSAL STRESS PROTEIN HP_0031"/>
    <property type="match status" value="1"/>
</dbReference>
<reference evidence="3 4" key="1">
    <citation type="submission" date="2022-08" db="EMBL/GenBank/DDBJ databases">
        <title>Reclassification of Massilia species as members of the genera Telluria, Duganella, Pseudoduganella, Mokoshia gen. nov. and Zemynaea gen. nov. using orthogonal and non-orthogonal genome-based approaches.</title>
        <authorList>
            <person name="Bowman J.P."/>
        </authorList>
    </citation>
    <scope>NUCLEOTIDE SEQUENCE [LARGE SCALE GENOMIC DNA]</scope>
    <source>
        <strain evidence="3 4">JCM 31606</strain>
    </source>
</reference>
<evidence type="ECO:0000313" key="3">
    <source>
        <dbReference type="EMBL" id="MCS0656808.1"/>
    </source>
</evidence>
<keyword evidence="4" id="KW-1185">Reference proteome</keyword>
<comment type="similarity">
    <text evidence="1">Belongs to the universal stress protein A family.</text>
</comment>
<evidence type="ECO:0000313" key="4">
    <source>
        <dbReference type="Proteomes" id="UP001204621"/>
    </source>
</evidence>
<dbReference type="Pfam" id="PF00582">
    <property type="entry name" value="Usp"/>
    <property type="match status" value="1"/>
</dbReference>
<dbReference type="Proteomes" id="UP001204621">
    <property type="component" value="Unassembled WGS sequence"/>
</dbReference>
<dbReference type="SUPFAM" id="SSF52402">
    <property type="entry name" value="Adenine nucleotide alpha hydrolases-like"/>
    <property type="match status" value="2"/>
</dbReference>
<dbReference type="EMBL" id="JANUGU010000001">
    <property type="protein sequence ID" value="MCS0656808.1"/>
    <property type="molecule type" value="Genomic_DNA"/>
</dbReference>
<sequence>MFKTILVHVDLSVHAPARIRFACALAQAHNACLVGAAMVGVSRAVFPNGYDCKPGTLAASCFEPLANNAKRALENFEAIVGEWNIPYEERFVSDEADNGLTRHARFADLVVISQDDPEESMPDMAVQLPEYLIMNGARPVLLVPRTDPKPDRISSVLLAWDGSKEASYAMSGALPLLRGASEVNVVALAARDEEVQEFRDQQPALLDFLRRHEISPGFHIRDLRGDTGRQLLDLAAELNAGLLVMGCYGHSRMRELYMGGASRTVLADTTIPVLLAH</sequence>
<dbReference type="RefSeq" id="WP_258809984.1">
    <property type="nucleotide sequence ID" value="NZ_JANUGU010000001.1"/>
</dbReference>
<protein>
    <submittedName>
        <fullName evidence="3">Universal stress protein</fullName>
    </submittedName>
</protein>
<proteinExistence type="inferred from homology"/>
<evidence type="ECO:0000259" key="2">
    <source>
        <dbReference type="Pfam" id="PF00582"/>
    </source>
</evidence>
<organism evidence="3 4">
    <name type="scientific">Massilia terrae</name>
    <dbReference type="NCBI Taxonomy" id="1811224"/>
    <lineage>
        <taxon>Bacteria</taxon>
        <taxon>Pseudomonadati</taxon>
        <taxon>Pseudomonadota</taxon>
        <taxon>Betaproteobacteria</taxon>
        <taxon>Burkholderiales</taxon>
        <taxon>Oxalobacteraceae</taxon>
        <taxon>Telluria group</taxon>
        <taxon>Massilia</taxon>
    </lineage>
</organism>
<gene>
    <name evidence="3" type="ORF">NX778_01880</name>
</gene>
<dbReference type="CDD" id="cd00293">
    <property type="entry name" value="USP-like"/>
    <property type="match status" value="1"/>
</dbReference>
<dbReference type="InterPro" id="IPR006015">
    <property type="entry name" value="Universal_stress_UspA"/>
</dbReference>
<dbReference type="Gene3D" id="3.40.50.12370">
    <property type="match status" value="1"/>
</dbReference>
<accession>A0ABT2CS48</accession>
<dbReference type="PANTHER" id="PTHR46268">
    <property type="entry name" value="STRESS RESPONSE PROTEIN NHAX"/>
    <property type="match status" value="1"/>
</dbReference>